<dbReference type="Proteomes" id="UP000663825">
    <property type="component" value="Unassembled WGS sequence"/>
</dbReference>
<gene>
    <name evidence="6" type="ORF">HFQ381_LOCUS17517</name>
    <name evidence="3" type="ORF">KIK155_LOCUS3487</name>
    <name evidence="2" type="ORF">LUA448_LOCUS9091</name>
    <name evidence="4" type="ORF">TIS948_LOCUS29979</name>
    <name evidence="7" type="ORF">TOA249_LOCUS15371</name>
    <name evidence="5" type="ORF">UJA718_LOCUS9990</name>
</gene>
<comment type="caution">
    <text evidence="2">The sequence shown here is derived from an EMBL/GenBank/DDBJ whole genome shotgun (WGS) entry which is preliminary data.</text>
</comment>
<evidence type="ECO:0000313" key="2">
    <source>
        <dbReference type="EMBL" id="CAF3312162.1"/>
    </source>
</evidence>
<dbReference type="Proteomes" id="UP000663851">
    <property type="component" value="Unassembled WGS sequence"/>
</dbReference>
<proteinExistence type="predicted"/>
<dbReference type="EMBL" id="CAJNYD010001037">
    <property type="protein sequence ID" value="CAF3312162.1"/>
    <property type="molecule type" value="Genomic_DNA"/>
</dbReference>
<dbReference type="AlphaFoldDB" id="A0A817TBS3"/>
<dbReference type="Proteomes" id="UP000663838">
    <property type="component" value="Unassembled WGS sequence"/>
</dbReference>
<dbReference type="EMBL" id="CAJOBO010001303">
    <property type="protein sequence ID" value="CAF4362913.1"/>
    <property type="molecule type" value="Genomic_DNA"/>
</dbReference>
<feature type="chain" id="PRO_5035613178" evidence="1">
    <location>
        <begin position="20"/>
        <end position="105"/>
    </location>
</feature>
<evidence type="ECO:0000313" key="9">
    <source>
        <dbReference type="Proteomes" id="UP000663873"/>
    </source>
</evidence>
<organism evidence="2 8">
    <name type="scientific">Rotaria socialis</name>
    <dbReference type="NCBI Taxonomy" id="392032"/>
    <lineage>
        <taxon>Eukaryota</taxon>
        <taxon>Metazoa</taxon>
        <taxon>Spiralia</taxon>
        <taxon>Gnathifera</taxon>
        <taxon>Rotifera</taxon>
        <taxon>Eurotatoria</taxon>
        <taxon>Bdelloidea</taxon>
        <taxon>Philodinida</taxon>
        <taxon>Philodinidae</taxon>
        <taxon>Rotaria</taxon>
    </lineage>
</organism>
<dbReference type="EMBL" id="CAJOBS010000997">
    <property type="protein sequence ID" value="CAF4672773.1"/>
    <property type="molecule type" value="Genomic_DNA"/>
</dbReference>
<dbReference type="EMBL" id="CAJNXB010005472">
    <property type="protein sequence ID" value="CAF3426793.1"/>
    <property type="molecule type" value="Genomic_DNA"/>
</dbReference>
<evidence type="ECO:0000313" key="6">
    <source>
        <dbReference type="EMBL" id="CAF4362913.1"/>
    </source>
</evidence>
<evidence type="ECO:0000313" key="7">
    <source>
        <dbReference type="EMBL" id="CAF4672773.1"/>
    </source>
</evidence>
<dbReference type="EMBL" id="CAJOBP010001148">
    <property type="protein sequence ID" value="CAF4258277.1"/>
    <property type="molecule type" value="Genomic_DNA"/>
</dbReference>
<evidence type="ECO:0000313" key="4">
    <source>
        <dbReference type="EMBL" id="CAF3426793.1"/>
    </source>
</evidence>
<dbReference type="Proteomes" id="UP000663833">
    <property type="component" value="Unassembled WGS sequence"/>
</dbReference>
<name>A0A817TBS3_9BILA</name>
<evidence type="ECO:0000313" key="3">
    <source>
        <dbReference type="EMBL" id="CAF3349730.1"/>
    </source>
</evidence>
<sequence length="105" mass="12534">MKKVLFLLVVCLLISINESNRRHRRHNDQYGYIPLYGNQFGLYGPGGQGWVNNYNNRYPNPNYVWNNNFNWNHGNRLPEWYYNSGKTIQPSILCVLFFSLRFLCI</sequence>
<dbReference type="OrthoDB" id="10052647at2759"/>
<reference evidence="2" key="1">
    <citation type="submission" date="2021-02" db="EMBL/GenBank/DDBJ databases">
        <authorList>
            <person name="Nowell W R."/>
        </authorList>
    </citation>
    <scope>NUCLEOTIDE SEQUENCE</scope>
</reference>
<evidence type="ECO:0000313" key="8">
    <source>
        <dbReference type="Proteomes" id="UP000663833"/>
    </source>
</evidence>
<feature type="signal peptide" evidence="1">
    <location>
        <begin position="1"/>
        <end position="19"/>
    </location>
</feature>
<keyword evidence="1" id="KW-0732">Signal</keyword>
<protein>
    <submittedName>
        <fullName evidence="2">Uncharacterized protein</fullName>
    </submittedName>
</protein>
<dbReference type="Proteomes" id="UP000663865">
    <property type="component" value="Unassembled WGS sequence"/>
</dbReference>
<evidence type="ECO:0000313" key="5">
    <source>
        <dbReference type="EMBL" id="CAF4258277.1"/>
    </source>
</evidence>
<dbReference type="Proteomes" id="UP000663873">
    <property type="component" value="Unassembled WGS sequence"/>
</dbReference>
<keyword evidence="9" id="KW-1185">Reference proteome</keyword>
<dbReference type="EMBL" id="CAJNYV010000175">
    <property type="protein sequence ID" value="CAF3349730.1"/>
    <property type="molecule type" value="Genomic_DNA"/>
</dbReference>
<accession>A0A817TBS3</accession>
<evidence type="ECO:0000256" key="1">
    <source>
        <dbReference type="SAM" id="SignalP"/>
    </source>
</evidence>